<dbReference type="Pfam" id="PF02892">
    <property type="entry name" value="zf-BED"/>
    <property type="match status" value="1"/>
</dbReference>
<name>H3GWI9_PHYRM</name>
<dbReference type="OMA" id="HYANELP"/>
<dbReference type="VEuPathDB" id="FungiDB:KRP22_1714"/>
<dbReference type="Proteomes" id="UP000005238">
    <property type="component" value="Unassembled WGS sequence"/>
</dbReference>
<dbReference type="InParanoid" id="H3GWI9"/>
<dbReference type="EnsemblProtists" id="Phyra81851">
    <property type="protein sequence ID" value="Phyra81851"/>
    <property type="gene ID" value="Phyra81851"/>
</dbReference>
<feature type="region of interest" description="Disordered" evidence="4">
    <location>
        <begin position="161"/>
        <end position="188"/>
    </location>
</feature>
<protein>
    <recommendedName>
        <fullName evidence="5">BED-type domain-containing protein</fullName>
    </recommendedName>
</protein>
<keyword evidence="7" id="KW-1185">Reference proteome</keyword>
<evidence type="ECO:0000256" key="3">
    <source>
        <dbReference type="ARBA" id="ARBA00022833"/>
    </source>
</evidence>
<dbReference type="VEuPathDB" id="FungiDB:KRP23_9182"/>
<evidence type="ECO:0000256" key="2">
    <source>
        <dbReference type="ARBA" id="ARBA00022771"/>
    </source>
</evidence>
<reference evidence="6" key="2">
    <citation type="submission" date="2015-06" db="UniProtKB">
        <authorList>
            <consortium name="EnsemblProtists"/>
        </authorList>
    </citation>
    <scope>IDENTIFICATION</scope>
    <source>
        <strain evidence="6">Pr102</strain>
    </source>
</reference>
<dbReference type="EMBL" id="DS566061">
    <property type="status" value="NOT_ANNOTATED_CDS"/>
    <property type="molecule type" value="Genomic_DNA"/>
</dbReference>
<feature type="domain" description="BED-type" evidence="5">
    <location>
        <begin position="117"/>
        <end position="143"/>
    </location>
</feature>
<keyword evidence="2" id="KW-0863">Zinc-finger</keyword>
<evidence type="ECO:0000256" key="1">
    <source>
        <dbReference type="ARBA" id="ARBA00022723"/>
    </source>
</evidence>
<sequence>MRKLPSSASAGNLQQLVDASPSVALYSTNGSPMMMPTSSSPSVNCSIGNNNNSPNVVMSGMPVDANNMLLANSTRQVSTVVNGEDRGAKKSSLAYRHTKFHRLLDDAFGKSYERRGCKYCDAVFSFKGGTTSAALRHLKTAHPERLVYNGGMSEQQSVQGDFSVTSDGNRSVNARASAQEPRRDAAVTDVNEDFDRRNERVATGVDAAMVVASTVAESEEEGSLLSVETMSSASRNDTRRPTAKRKRGEDEFILDNESVSAGGGGNSGETSSERGSVTDRVSSCGSSSKLTASQTAIVHFLHHYANELPHPSMRLRFAKHLTHYAAEAEMYNVLDPATQLEYIREFAHPVPRNM</sequence>
<dbReference type="GO" id="GO:0008270">
    <property type="term" value="F:zinc ion binding"/>
    <property type="evidence" value="ECO:0007669"/>
    <property type="project" value="UniProtKB-KW"/>
</dbReference>
<evidence type="ECO:0000313" key="6">
    <source>
        <dbReference type="EnsemblProtists" id="Phyra81851"/>
    </source>
</evidence>
<evidence type="ECO:0000256" key="4">
    <source>
        <dbReference type="SAM" id="MobiDB-lite"/>
    </source>
</evidence>
<evidence type="ECO:0000313" key="7">
    <source>
        <dbReference type="Proteomes" id="UP000005238"/>
    </source>
</evidence>
<accession>H3GWI9</accession>
<feature type="compositionally biased region" description="Polar residues" evidence="4">
    <location>
        <begin position="161"/>
        <end position="176"/>
    </location>
</feature>
<reference evidence="7" key="1">
    <citation type="journal article" date="2006" name="Science">
        <title>Phytophthora genome sequences uncover evolutionary origins and mechanisms of pathogenesis.</title>
        <authorList>
            <person name="Tyler B.M."/>
            <person name="Tripathy S."/>
            <person name="Zhang X."/>
            <person name="Dehal P."/>
            <person name="Jiang R.H."/>
            <person name="Aerts A."/>
            <person name="Arredondo F.D."/>
            <person name="Baxter L."/>
            <person name="Bensasson D."/>
            <person name="Beynon J.L."/>
            <person name="Chapman J."/>
            <person name="Damasceno C.M."/>
            <person name="Dorrance A.E."/>
            <person name="Dou D."/>
            <person name="Dickerman A.W."/>
            <person name="Dubchak I.L."/>
            <person name="Garbelotto M."/>
            <person name="Gijzen M."/>
            <person name="Gordon S.G."/>
            <person name="Govers F."/>
            <person name="Grunwald N.J."/>
            <person name="Huang W."/>
            <person name="Ivors K.L."/>
            <person name="Jones R.W."/>
            <person name="Kamoun S."/>
            <person name="Krampis K."/>
            <person name="Lamour K.H."/>
            <person name="Lee M.K."/>
            <person name="McDonald W.H."/>
            <person name="Medina M."/>
            <person name="Meijer H.J."/>
            <person name="Nordberg E.K."/>
            <person name="Maclean D.J."/>
            <person name="Ospina-Giraldo M.D."/>
            <person name="Morris P.F."/>
            <person name="Phuntumart V."/>
            <person name="Putnam N.H."/>
            <person name="Rash S."/>
            <person name="Rose J.K."/>
            <person name="Sakihama Y."/>
            <person name="Salamov A.A."/>
            <person name="Savidor A."/>
            <person name="Scheuring C.F."/>
            <person name="Smith B.M."/>
            <person name="Sobral B.W."/>
            <person name="Terry A."/>
            <person name="Torto-Alalibo T.A."/>
            <person name="Win J."/>
            <person name="Xu Z."/>
            <person name="Zhang H."/>
            <person name="Grigoriev I.V."/>
            <person name="Rokhsar D.S."/>
            <person name="Boore J.L."/>
        </authorList>
    </citation>
    <scope>NUCLEOTIDE SEQUENCE [LARGE SCALE GENOMIC DNA]</scope>
    <source>
        <strain evidence="7">Pr102</strain>
    </source>
</reference>
<organism evidence="6 7">
    <name type="scientific">Phytophthora ramorum</name>
    <name type="common">Sudden oak death agent</name>
    <dbReference type="NCBI Taxonomy" id="164328"/>
    <lineage>
        <taxon>Eukaryota</taxon>
        <taxon>Sar</taxon>
        <taxon>Stramenopiles</taxon>
        <taxon>Oomycota</taxon>
        <taxon>Peronosporomycetes</taxon>
        <taxon>Peronosporales</taxon>
        <taxon>Peronosporaceae</taxon>
        <taxon>Phytophthora</taxon>
    </lineage>
</organism>
<feature type="compositionally biased region" description="Polar residues" evidence="4">
    <location>
        <begin position="279"/>
        <end position="288"/>
    </location>
</feature>
<proteinExistence type="predicted"/>
<dbReference type="HOGENOM" id="CLU_895669_0_0_1"/>
<dbReference type="eggNOG" id="ENOG502SR7G">
    <property type="taxonomic scope" value="Eukaryota"/>
</dbReference>
<feature type="region of interest" description="Disordered" evidence="4">
    <location>
        <begin position="217"/>
        <end position="288"/>
    </location>
</feature>
<keyword evidence="1" id="KW-0479">Metal-binding</keyword>
<dbReference type="InterPro" id="IPR003656">
    <property type="entry name" value="Znf_BED"/>
</dbReference>
<evidence type="ECO:0000259" key="5">
    <source>
        <dbReference type="Pfam" id="PF02892"/>
    </source>
</evidence>
<dbReference type="GO" id="GO:0003677">
    <property type="term" value="F:DNA binding"/>
    <property type="evidence" value="ECO:0007669"/>
    <property type="project" value="InterPro"/>
</dbReference>
<dbReference type="AlphaFoldDB" id="H3GWI9"/>
<keyword evidence="3" id="KW-0862">Zinc</keyword>